<feature type="domain" description="MYND-type" evidence="4">
    <location>
        <begin position="426"/>
        <end position="463"/>
    </location>
</feature>
<dbReference type="PANTHER" id="PTHR28069:SF2">
    <property type="entry name" value="GH20023P"/>
    <property type="match status" value="1"/>
</dbReference>
<reference evidence="6" key="1">
    <citation type="submission" date="2025-08" db="UniProtKB">
        <authorList>
            <consortium name="RefSeq"/>
        </authorList>
    </citation>
    <scope>IDENTIFICATION</scope>
</reference>
<organism evidence="5 6">
    <name type="scientific">Dinoponera quadriceps</name>
    <name type="common">South American ant</name>
    <dbReference type="NCBI Taxonomy" id="609295"/>
    <lineage>
        <taxon>Eukaryota</taxon>
        <taxon>Metazoa</taxon>
        <taxon>Ecdysozoa</taxon>
        <taxon>Arthropoda</taxon>
        <taxon>Hexapoda</taxon>
        <taxon>Insecta</taxon>
        <taxon>Pterygota</taxon>
        <taxon>Neoptera</taxon>
        <taxon>Endopterygota</taxon>
        <taxon>Hymenoptera</taxon>
        <taxon>Apocrita</taxon>
        <taxon>Aculeata</taxon>
        <taxon>Formicoidea</taxon>
        <taxon>Formicidae</taxon>
        <taxon>Ponerinae</taxon>
        <taxon>Ponerini</taxon>
        <taxon>Dinoponera</taxon>
    </lineage>
</organism>
<dbReference type="GeneID" id="106741554"/>
<accession>A0A6P3WSY2</accession>
<dbReference type="SUPFAM" id="SSF144232">
    <property type="entry name" value="HIT/MYND zinc finger-like"/>
    <property type="match status" value="2"/>
</dbReference>
<dbReference type="RefSeq" id="XP_014469170.1">
    <property type="nucleotide sequence ID" value="XM_014613684.1"/>
</dbReference>
<dbReference type="GO" id="GO:0008270">
    <property type="term" value="F:zinc ion binding"/>
    <property type="evidence" value="ECO:0007669"/>
    <property type="project" value="UniProtKB-KW"/>
</dbReference>
<dbReference type="AlphaFoldDB" id="A0A6P3WSY2"/>
<evidence type="ECO:0000313" key="5">
    <source>
        <dbReference type="Proteomes" id="UP000515204"/>
    </source>
</evidence>
<dbReference type="PANTHER" id="PTHR28069">
    <property type="entry name" value="GH20023P"/>
    <property type="match status" value="1"/>
</dbReference>
<evidence type="ECO:0000256" key="2">
    <source>
        <dbReference type="ARBA" id="ARBA00022771"/>
    </source>
</evidence>
<dbReference type="Gene3D" id="6.10.140.2220">
    <property type="match status" value="2"/>
</dbReference>
<proteinExistence type="predicted"/>
<protein>
    <submittedName>
        <fullName evidence="6">Uncharacterized protein LOC106741554</fullName>
    </submittedName>
</protein>
<keyword evidence="5" id="KW-1185">Reference proteome</keyword>
<keyword evidence="1" id="KW-0479">Metal-binding</keyword>
<evidence type="ECO:0000313" key="6">
    <source>
        <dbReference type="RefSeq" id="XP_014469170.1"/>
    </source>
</evidence>
<dbReference type="Pfam" id="PF01753">
    <property type="entry name" value="zf-MYND"/>
    <property type="match status" value="2"/>
</dbReference>
<name>A0A6P3WSY2_DINQU</name>
<dbReference type="InterPro" id="IPR002893">
    <property type="entry name" value="Znf_MYND"/>
</dbReference>
<dbReference type="PROSITE" id="PS01360">
    <property type="entry name" value="ZF_MYND_1"/>
    <property type="match status" value="2"/>
</dbReference>
<dbReference type="Proteomes" id="UP000515204">
    <property type="component" value="Unplaced"/>
</dbReference>
<evidence type="ECO:0000256" key="1">
    <source>
        <dbReference type="ARBA" id="ARBA00022723"/>
    </source>
</evidence>
<dbReference type="OrthoDB" id="5282002at2759"/>
<feature type="domain" description="MYND-type" evidence="4">
    <location>
        <begin position="29"/>
        <end position="67"/>
    </location>
</feature>
<dbReference type="KEGG" id="dqu:106741554"/>
<sequence length="815" mass="95534">MNFWERQLHNLVTYSTPDTYNRWFNPNICHVCKSPSTNLLSCDLCGMISYCSEEHKEINRPQHTEICSIMVSILNEESQRKSCQFILKAWIHSRIEFIRSINRQLKRKAEQYEMEMVIFARSCVICHRQTDLHACLTCFSANYCTEHEEDFKRHHSATCRKILLGLNLDINFPQGFLHPIILNMFPDERRPVTDMLTFVRELIHVQPNVTGNIEPVWHWSALDYFYSDYASDPLTLYFGLRGADLSHFPNITTSAFVVHITAAYSMHKDCLPAWELFIHFSPHIKNLKVILIGQELQTEYNVINLCEICTRKGKSFSFECHSTLYHIYVSDVAYPRPNVIIWFQANLTLKKECVELISKLWGQGCPLLLTTKSQFTAEQNINEIQQVLERQSNKNNDVAYWERELRIANRLLKPDTYNDSFNPNICHVCKFPNNLISCGQCGMISYCSENHKELHKKQHMEICTIMANILKEESQRKTRQFNLKDWIISRFELIRLINLQLTREMKKYEKLIVMFAKTCVICHQQTDLHTCLTCYCANYCTNHEEDFKRRHTFICKKMLLSLNISINFPKAFQPFINLIKYPNKAEPITDMMAFVKKYLRVRYTGVDDIENRWQMSAVDYLASDYVTDPLTLYYGLQNTNLLHQPLIKTSVFVIHVLIMNYITINYLTAWEYLLHLLPHINHLIIVLIGSEMQNLERFDINLSLNMDFNNMGMPLSQTILEFRDKNCPFLLTSHSHLIAVQNIDKIQRVLAADVYIGCISTNICHICKVPSNMISRDEYGIISYFSEKCEFDKPKHIEICSVIVNMFKEESQNKA</sequence>
<dbReference type="InterPro" id="IPR046824">
    <property type="entry name" value="Mss51-like_C"/>
</dbReference>
<evidence type="ECO:0000256" key="3">
    <source>
        <dbReference type="ARBA" id="ARBA00022833"/>
    </source>
</evidence>
<evidence type="ECO:0000259" key="4">
    <source>
        <dbReference type="PROSITE" id="PS01360"/>
    </source>
</evidence>
<dbReference type="Pfam" id="PF20179">
    <property type="entry name" value="MSS51_C"/>
    <property type="match status" value="2"/>
</dbReference>
<keyword evidence="3" id="KW-0862">Zinc</keyword>
<keyword evidence="2" id="KW-0863">Zinc-finger</keyword>
<gene>
    <name evidence="6" type="primary">LOC106741554</name>
</gene>